<dbReference type="EMBL" id="KK853313">
    <property type="protein sequence ID" value="KDR08617.1"/>
    <property type="molecule type" value="Genomic_DNA"/>
</dbReference>
<proteinExistence type="predicted"/>
<evidence type="ECO:0000313" key="1">
    <source>
        <dbReference type="EMBL" id="KDR08617.1"/>
    </source>
</evidence>
<sequence>MDNTIPPEEREREVVCVTNRHNMKSIGGHKQQIDVYGYITQ</sequence>
<name>A0A067QKW9_ZOONE</name>
<protein>
    <submittedName>
        <fullName evidence="1">Uncharacterized protein</fullName>
    </submittedName>
</protein>
<evidence type="ECO:0000313" key="2">
    <source>
        <dbReference type="Proteomes" id="UP000027135"/>
    </source>
</evidence>
<organism evidence="1 2">
    <name type="scientific">Zootermopsis nevadensis</name>
    <name type="common">Dampwood termite</name>
    <dbReference type="NCBI Taxonomy" id="136037"/>
    <lineage>
        <taxon>Eukaryota</taxon>
        <taxon>Metazoa</taxon>
        <taxon>Ecdysozoa</taxon>
        <taxon>Arthropoda</taxon>
        <taxon>Hexapoda</taxon>
        <taxon>Insecta</taxon>
        <taxon>Pterygota</taxon>
        <taxon>Neoptera</taxon>
        <taxon>Polyneoptera</taxon>
        <taxon>Dictyoptera</taxon>
        <taxon>Blattodea</taxon>
        <taxon>Blattoidea</taxon>
        <taxon>Termitoidae</taxon>
        <taxon>Termopsidae</taxon>
        <taxon>Zootermopsis</taxon>
    </lineage>
</organism>
<accession>A0A067QKW9</accession>
<reference evidence="1 2" key="1">
    <citation type="journal article" date="2014" name="Nat. Commun.">
        <title>Molecular traces of alternative social organization in a termite genome.</title>
        <authorList>
            <person name="Terrapon N."/>
            <person name="Li C."/>
            <person name="Robertson H.M."/>
            <person name="Ji L."/>
            <person name="Meng X."/>
            <person name="Booth W."/>
            <person name="Chen Z."/>
            <person name="Childers C.P."/>
            <person name="Glastad K.M."/>
            <person name="Gokhale K."/>
            <person name="Gowin J."/>
            <person name="Gronenberg W."/>
            <person name="Hermansen R.A."/>
            <person name="Hu H."/>
            <person name="Hunt B.G."/>
            <person name="Huylmans A.K."/>
            <person name="Khalil S.M."/>
            <person name="Mitchell R.D."/>
            <person name="Munoz-Torres M.C."/>
            <person name="Mustard J.A."/>
            <person name="Pan H."/>
            <person name="Reese J.T."/>
            <person name="Scharf M.E."/>
            <person name="Sun F."/>
            <person name="Vogel H."/>
            <person name="Xiao J."/>
            <person name="Yang W."/>
            <person name="Yang Z."/>
            <person name="Yang Z."/>
            <person name="Zhou J."/>
            <person name="Zhu J."/>
            <person name="Brent C.S."/>
            <person name="Elsik C.G."/>
            <person name="Goodisman M.A."/>
            <person name="Liberles D.A."/>
            <person name="Roe R.M."/>
            <person name="Vargo E.L."/>
            <person name="Vilcinskas A."/>
            <person name="Wang J."/>
            <person name="Bornberg-Bauer E."/>
            <person name="Korb J."/>
            <person name="Zhang G."/>
            <person name="Liebig J."/>
        </authorList>
    </citation>
    <scope>NUCLEOTIDE SEQUENCE [LARGE SCALE GENOMIC DNA]</scope>
    <source>
        <tissue evidence="1">Whole organism</tissue>
    </source>
</reference>
<dbReference type="InParanoid" id="A0A067QKW9"/>
<dbReference type="AlphaFoldDB" id="A0A067QKW9"/>
<gene>
    <name evidence="1" type="ORF">L798_01519</name>
</gene>
<keyword evidence="2" id="KW-1185">Reference proteome</keyword>
<dbReference type="Proteomes" id="UP000027135">
    <property type="component" value="Unassembled WGS sequence"/>
</dbReference>